<evidence type="ECO:0000256" key="1">
    <source>
        <dbReference type="ARBA" id="ARBA00004651"/>
    </source>
</evidence>
<gene>
    <name evidence="10" type="ORF">H5P30_21760</name>
</gene>
<feature type="transmembrane region" description="Helical" evidence="9">
    <location>
        <begin position="415"/>
        <end position="435"/>
    </location>
</feature>
<feature type="transmembrane region" description="Helical" evidence="9">
    <location>
        <begin position="14"/>
        <end position="38"/>
    </location>
</feature>
<dbReference type="RefSeq" id="WP_185695041.1">
    <property type="nucleotide sequence ID" value="NZ_JACHVA010000143.1"/>
</dbReference>
<dbReference type="Pfam" id="PF01235">
    <property type="entry name" value="Na_Ala_symp"/>
    <property type="match status" value="1"/>
</dbReference>
<keyword evidence="7 9" id="KW-1133">Transmembrane helix</keyword>
<dbReference type="GO" id="GO:0005283">
    <property type="term" value="F:amino acid:sodium symporter activity"/>
    <property type="evidence" value="ECO:0007669"/>
    <property type="project" value="InterPro"/>
</dbReference>
<dbReference type="PANTHER" id="PTHR30330:SF3">
    <property type="entry name" value="TRANSCRIPTIONAL REGULATOR, LRP FAMILY"/>
    <property type="match status" value="1"/>
</dbReference>
<feature type="transmembrane region" description="Helical" evidence="9">
    <location>
        <begin position="302"/>
        <end position="328"/>
    </location>
</feature>
<comment type="similarity">
    <text evidence="2 9">Belongs to the alanine or glycine:cation symporter (AGCS) (TC 2.A.25) family.</text>
</comment>
<evidence type="ECO:0000256" key="8">
    <source>
        <dbReference type="ARBA" id="ARBA00023136"/>
    </source>
</evidence>
<feature type="transmembrane region" description="Helical" evidence="9">
    <location>
        <begin position="215"/>
        <end position="235"/>
    </location>
</feature>
<organism evidence="10 11">
    <name type="scientific">Puniceicoccus vermicola</name>
    <dbReference type="NCBI Taxonomy" id="388746"/>
    <lineage>
        <taxon>Bacteria</taxon>
        <taxon>Pseudomonadati</taxon>
        <taxon>Verrucomicrobiota</taxon>
        <taxon>Opitutia</taxon>
        <taxon>Puniceicoccales</taxon>
        <taxon>Puniceicoccaceae</taxon>
        <taxon>Puniceicoccus</taxon>
    </lineage>
</organism>
<dbReference type="GO" id="GO:0005886">
    <property type="term" value="C:plasma membrane"/>
    <property type="evidence" value="ECO:0007669"/>
    <property type="project" value="UniProtKB-SubCell"/>
</dbReference>
<sequence>MESIEAGVSWVNGWLWGSVLLILLVGVGITLMVGLRFIPVRKLPIGFRQLFGKRKEEGDGDILPFNALMTSLSGTIGTGNIVGVASAIAIGGPGALFWMWCTAVVGLATKYSEAVLAVHFREKDSLGQHVGGPMYYIQNGLGKKFVWMAVCFSIFGALAGFGIGNTVQVSSIAHGLEVSLGMPRLLTGLVVAVLVGAVILGGIKRIGSVAGKIVPVMSVAYIGLCGVVIVMNLSSLPSVLIEILESAFSPVAATGGFAGSTIMIAVRMGVSRGVFSNEAGLGSAPIAHASAQTNSPVRQGTLAMLGTFIDTLVICTMTGVAIVLSGVWTQDVQGMELSILAMNTLLPASGNLIVVSGMVIFAFTTVLGWALYGERCAEYLFGVKIILPYRILWVLAVPVGAVMDLRFIWNCADMLNGLMALPNLVALLLLSRVVFSLTRDYFSQDE</sequence>
<keyword evidence="8 9" id="KW-0472">Membrane</keyword>
<keyword evidence="5 9" id="KW-0812">Transmembrane</keyword>
<evidence type="ECO:0000256" key="9">
    <source>
        <dbReference type="RuleBase" id="RU363064"/>
    </source>
</evidence>
<keyword evidence="4 9" id="KW-1003">Cell membrane</keyword>
<feature type="transmembrane region" description="Helical" evidence="9">
    <location>
        <begin position="184"/>
        <end position="203"/>
    </location>
</feature>
<dbReference type="PRINTS" id="PR00175">
    <property type="entry name" value="NAALASMPORT"/>
</dbReference>
<dbReference type="InterPro" id="IPR001463">
    <property type="entry name" value="Na/Ala_symport"/>
</dbReference>
<dbReference type="NCBIfam" id="TIGR00835">
    <property type="entry name" value="agcS"/>
    <property type="match status" value="1"/>
</dbReference>
<keyword evidence="6 9" id="KW-0769">Symport</keyword>
<comment type="caution">
    <text evidence="10">The sequence shown here is derived from an EMBL/GenBank/DDBJ whole genome shotgun (WGS) entry which is preliminary data.</text>
</comment>
<dbReference type="Proteomes" id="UP000525652">
    <property type="component" value="Unassembled WGS sequence"/>
</dbReference>
<evidence type="ECO:0000256" key="2">
    <source>
        <dbReference type="ARBA" id="ARBA00009261"/>
    </source>
</evidence>
<dbReference type="Gene3D" id="1.20.1740.10">
    <property type="entry name" value="Amino acid/polyamine transporter I"/>
    <property type="match status" value="1"/>
</dbReference>
<feature type="transmembrane region" description="Helical" evidence="9">
    <location>
        <begin position="247"/>
        <end position="266"/>
    </location>
</feature>
<proteinExistence type="inferred from homology"/>
<dbReference type="AlphaFoldDB" id="A0A7X1E6R9"/>
<evidence type="ECO:0000256" key="7">
    <source>
        <dbReference type="ARBA" id="ARBA00022989"/>
    </source>
</evidence>
<evidence type="ECO:0000256" key="6">
    <source>
        <dbReference type="ARBA" id="ARBA00022847"/>
    </source>
</evidence>
<feature type="transmembrane region" description="Helical" evidence="9">
    <location>
        <begin position="391"/>
        <end position="409"/>
    </location>
</feature>
<feature type="transmembrane region" description="Helical" evidence="9">
    <location>
        <begin position="145"/>
        <end position="164"/>
    </location>
</feature>
<evidence type="ECO:0000256" key="4">
    <source>
        <dbReference type="ARBA" id="ARBA00022475"/>
    </source>
</evidence>
<keyword evidence="3 9" id="KW-0813">Transport</keyword>
<dbReference type="PANTHER" id="PTHR30330">
    <property type="entry name" value="AGSS FAMILY TRANSPORTER, SODIUM-ALANINE"/>
    <property type="match status" value="1"/>
</dbReference>
<name>A0A7X1E6R9_9BACT</name>
<keyword evidence="11" id="KW-1185">Reference proteome</keyword>
<protein>
    <submittedName>
        <fullName evidence="10">Sodium:alanine symporter family protein</fullName>
    </submittedName>
</protein>
<reference evidence="10 11" key="1">
    <citation type="submission" date="2020-07" db="EMBL/GenBank/DDBJ databases">
        <authorList>
            <person name="Feng X."/>
        </authorList>
    </citation>
    <scope>NUCLEOTIDE SEQUENCE [LARGE SCALE GENOMIC DNA]</scope>
    <source>
        <strain evidence="10 11">JCM14086</strain>
    </source>
</reference>
<evidence type="ECO:0000313" key="10">
    <source>
        <dbReference type="EMBL" id="MBC2604416.1"/>
    </source>
</evidence>
<evidence type="ECO:0000256" key="3">
    <source>
        <dbReference type="ARBA" id="ARBA00022448"/>
    </source>
</evidence>
<accession>A0A7X1E6R9</accession>
<comment type="subcellular location">
    <subcellularLocation>
        <location evidence="1 9">Cell membrane</location>
        <topology evidence="1 9">Multi-pass membrane protein</topology>
    </subcellularLocation>
</comment>
<dbReference type="EMBL" id="JACHVA010000143">
    <property type="protein sequence ID" value="MBC2604416.1"/>
    <property type="molecule type" value="Genomic_DNA"/>
</dbReference>
<feature type="transmembrane region" description="Helical" evidence="9">
    <location>
        <begin position="348"/>
        <end position="371"/>
    </location>
</feature>
<dbReference type="FunFam" id="1.20.1740.10:FF:000004">
    <property type="entry name" value="Sodium:alanine symporter family protein"/>
    <property type="match status" value="1"/>
</dbReference>
<evidence type="ECO:0000256" key="5">
    <source>
        <dbReference type="ARBA" id="ARBA00022692"/>
    </source>
</evidence>
<evidence type="ECO:0000313" key="11">
    <source>
        <dbReference type="Proteomes" id="UP000525652"/>
    </source>
</evidence>